<comment type="similarity">
    <text evidence="1">Belongs to the UPF0213 family.</text>
</comment>
<dbReference type="SUPFAM" id="SSF82771">
    <property type="entry name" value="GIY-YIG endonuclease"/>
    <property type="match status" value="1"/>
</dbReference>
<protein>
    <submittedName>
        <fullName evidence="3">GIY-YIG nuclease family protein</fullName>
    </submittedName>
</protein>
<dbReference type="EMBL" id="JBHRTL010000006">
    <property type="protein sequence ID" value="MFC3154956.1"/>
    <property type="molecule type" value="Genomic_DNA"/>
</dbReference>
<dbReference type="PROSITE" id="PS50164">
    <property type="entry name" value="GIY_YIG"/>
    <property type="match status" value="1"/>
</dbReference>
<dbReference type="Pfam" id="PF01541">
    <property type="entry name" value="GIY-YIG"/>
    <property type="match status" value="1"/>
</dbReference>
<dbReference type="InterPro" id="IPR050190">
    <property type="entry name" value="UPF0213_domain"/>
</dbReference>
<dbReference type="PANTHER" id="PTHR34477">
    <property type="entry name" value="UPF0213 PROTEIN YHBQ"/>
    <property type="match status" value="1"/>
</dbReference>
<feature type="domain" description="GIY-YIG" evidence="2">
    <location>
        <begin position="1"/>
        <end position="76"/>
    </location>
</feature>
<evidence type="ECO:0000259" key="2">
    <source>
        <dbReference type="PROSITE" id="PS50164"/>
    </source>
</evidence>
<comment type="caution">
    <text evidence="3">The sequence shown here is derived from an EMBL/GenBank/DDBJ whole genome shotgun (WGS) entry which is preliminary data.</text>
</comment>
<dbReference type="Gene3D" id="3.40.1440.10">
    <property type="entry name" value="GIY-YIG endonuclease"/>
    <property type="match status" value="1"/>
</dbReference>
<dbReference type="CDD" id="cd10456">
    <property type="entry name" value="GIY-YIG_UPF0213"/>
    <property type="match status" value="1"/>
</dbReference>
<dbReference type="PANTHER" id="PTHR34477:SF1">
    <property type="entry name" value="UPF0213 PROTEIN YHBQ"/>
    <property type="match status" value="1"/>
</dbReference>
<evidence type="ECO:0000313" key="3">
    <source>
        <dbReference type="EMBL" id="MFC3154956.1"/>
    </source>
</evidence>
<proteinExistence type="inferred from homology"/>
<dbReference type="InterPro" id="IPR000305">
    <property type="entry name" value="GIY-YIG_endonuc"/>
</dbReference>
<gene>
    <name evidence="3" type="ORF">ACFOEB_07055</name>
</gene>
<sequence>MWYTYIILSDNNKLYTGITTDIARRWQEHTSGVRGARFFRTCKPVKLCRLESFNNRADASAREAAIKKLARAAKEALIASGSPEPLPTLPRS</sequence>
<dbReference type="Proteomes" id="UP001595548">
    <property type="component" value="Unassembled WGS sequence"/>
</dbReference>
<evidence type="ECO:0000256" key="1">
    <source>
        <dbReference type="ARBA" id="ARBA00007435"/>
    </source>
</evidence>
<reference evidence="4" key="1">
    <citation type="journal article" date="2019" name="Int. J. Syst. Evol. Microbiol.">
        <title>The Global Catalogue of Microorganisms (GCM) 10K type strain sequencing project: providing services to taxonomists for standard genome sequencing and annotation.</title>
        <authorList>
            <consortium name="The Broad Institute Genomics Platform"/>
            <consortium name="The Broad Institute Genome Sequencing Center for Infectious Disease"/>
            <person name="Wu L."/>
            <person name="Ma J."/>
        </authorList>
    </citation>
    <scope>NUCLEOTIDE SEQUENCE [LARGE SCALE GENOMIC DNA]</scope>
    <source>
        <strain evidence="4">KCTC 52141</strain>
    </source>
</reference>
<name>A0ABV7HQS8_9GAMM</name>
<dbReference type="InterPro" id="IPR035901">
    <property type="entry name" value="GIY-YIG_endonuc_sf"/>
</dbReference>
<dbReference type="RefSeq" id="WP_339615113.1">
    <property type="nucleotide sequence ID" value="NZ_AP031500.1"/>
</dbReference>
<evidence type="ECO:0000313" key="4">
    <source>
        <dbReference type="Proteomes" id="UP001595548"/>
    </source>
</evidence>
<organism evidence="3 4">
    <name type="scientific">Gilvimarinus japonicus</name>
    <dbReference type="NCBI Taxonomy" id="1796469"/>
    <lineage>
        <taxon>Bacteria</taxon>
        <taxon>Pseudomonadati</taxon>
        <taxon>Pseudomonadota</taxon>
        <taxon>Gammaproteobacteria</taxon>
        <taxon>Cellvibrionales</taxon>
        <taxon>Cellvibrionaceae</taxon>
        <taxon>Gilvimarinus</taxon>
    </lineage>
</organism>
<accession>A0ABV7HQS8</accession>
<keyword evidence="4" id="KW-1185">Reference proteome</keyword>